<dbReference type="AlphaFoldDB" id="A0A8J2ZDN6"/>
<protein>
    <recommendedName>
        <fullName evidence="4">Lipoprotein</fullName>
    </recommendedName>
</protein>
<name>A0A8J2ZDN6_9PROT</name>
<proteinExistence type="predicted"/>
<keyword evidence="1" id="KW-0732">Signal</keyword>
<dbReference type="PROSITE" id="PS51257">
    <property type="entry name" value="PROKAR_LIPOPROTEIN"/>
    <property type="match status" value="1"/>
</dbReference>
<keyword evidence="3" id="KW-1185">Reference proteome</keyword>
<gene>
    <name evidence="2" type="ORF">GCM10010964_33600</name>
</gene>
<organism evidence="2 3">
    <name type="scientific">Caldovatus sediminis</name>
    <dbReference type="NCBI Taxonomy" id="2041189"/>
    <lineage>
        <taxon>Bacteria</taxon>
        <taxon>Pseudomonadati</taxon>
        <taxon>Pseudomonadota</taxon>
        <taxon>Alphaproteobacteria</taxon>
        <taxon>Acetobacterales</taxon>
        <taxon>Roseomonadaceae</taxon>
        <taxon>Caldovatus</taxon>
    </lineage>
</organism>
<feature type="signal peptide" evidence="1">
    <location>
        <begin position="1"/>
        <end position="30"/>
    </location>
</feature>
<dbReference type="EMBL" id="BMKS01000012">
    <property type="protein sequence ID" value="GGG43469.1"/>
    <property type="molecule type" value="Genomic_DNA"/>
</dbReference>
<comment type="caution">
    <text evidence="2">The sequence shown here is derived from an EMBL/GenBank/DDBJ whole genome shotgun (WGS) entry which is preliminary data.</text>
</comment>
<sequence>MMSRPGISWRGRLSWLPPLALLAASGCAEFAGPGPSAAPPSSAEIADRLPAEAAGFLRGATTEHERDRPGFGTGVEYATRDRTAAASVQIYDRGVPHVPDVPTAPEIEAELDRSVAETLEAVRNRPGRRLAERERANADLPEDAGPGLRCALLHGSYGRLAVRERICVGGAGGKFLKVQVTTAERTAPATDTTDFLAAIARAARGRAR</sequence>
<evidence type="ECO:0000256" key="1">
    <source>
        <dbReference type="SAM" id="SignalP"/>
    </source>
</evidence>
<accession>A0A8J2ZDN6</accession>
<dbReference type="Proteomes" id="UP000597507">
    <property type="component" value="Unassembled WGS sequence"/>
</dbReference>
<evidence type="ECO:0000313" key="2">
    <source>
        <dbReference type="EMBL" id="GGG43469.1"/>
    </source>
</evidence>
<reference evidence="2 3" key="1">
    <citation type="journal article" date="2014" name="Int. J. Syst. Evol. Microbiol.">
        <title>Complete genome sequence of Corynebacterium casei LMG S-19264T (=DSM 44701T), isolated from a smear-ripened cheese.</title>
        <authorList>
            <consortium name="US DOE Joint Genome Institute (JGI-PGF)"/>
            <person name="Walter F."/>
            <person name="Albersmeier A."/>
            <person name="Kalinowski J."/>
            <person name="Ruckert C."/>
        </authorList>
    </citation>
    <scope>NUCLEOTIDE SEQUENCE [LARGE SCALE GENOMIC DNA]</scope>
    <source>
        <strain evidence="2 3">CGMCC 1.16330</strain>
    </source>
</reference>
<feature type="chain" id="PRO_5035268272" description="Lipoprotein" evidence="1">
    <location>
        <begin position="31"/>
        <end position="208"/>
    </location>
</feature>
<evidence type="ECO:0000313" key="3">
    <source>
        <dbReference type="Proteomes" id="UP000597507"/>
    </source>
</evidence>
<evidence type="ECO:0008006" key="4">
    <source>
        <dbReference type="Google" id="ProtNLM"/>
    </source>
</evidence>
<dbReference type="RefSeq" id="WP_188902334.1">
    <property type="nucleotide sequence ID" value="NZ_BMKS01000012.1"/>
</dbReference>